<keyword evidence="1" id="KW-0472">Membrane</keyword>
<keyword evidence="3" id="KW-1185">Reference proteome</keyword>
<keyword evidence="1" id="KW-1133">Transmembrane helix</keyword>
<protein>
    <recommendedName>
        <fullName evidence="4">Transmembrane protein</fullName>
    </recommendedName>
</protein>
<name>A0A291LB12_9CAUD</name>
<dbReference type="Proteomes" id="UP000229812">
    <property type="component" value="Segment"/>
</dbReference>
<accession>A0A291LB12</accession>
<reference evidence="3" key="1">
    <citation type="submission" date="2017-08" db="EMBL/GenBank/DDBJ databases">
        <title>A subgroup of T7-like phages that infect Caulobacter.</title>
        <authorList>
            <person name="Nguyen D."/>
            <person name="Ely B."/>
        </authorList>
    </citation>
    <scope>NUCLEOTIDE SEQUENCE [LARGE SCALE GENOMIC DNA]</scope>
</reference>
<proteinExistence type="predicted"/>
<keyword evidence="1" id="KW-0812">Transmembrane</keyword>
<dbReference type="EMBL" id="MF621978">
    <property type="protein sequence ID" value="ATI16311.1"/>
    <property type="molecule type" value="Genomic_DNA"/>
</dbReference>
<evidence type="ECO:0008006" key="4">
    <source>
        <dbReference type="Google" id="ProtNLM"/>
    </source>
</evidence>
<feature type="transmembrane region" description="Helical" evidence="1">
    <location>
        <begin position="38"/>
        <end position="61"/>
    </location>
</feature>
<evidence type="ECO:0000313" key="3">
    <source>
        <dbReference type="Proteomes" id="UP000229812"/>
    </source>
</evidence>
<sequence length="66" mass="7354">MGWLFSLWTNLWYCVDDHIAAFLGIPALGHVPLWVVNLPFIVAVVFYLGVIALSILAALSVNSRLR</sequence>
<evidence type="ECO:0000313" key="2">
    <source>
        <dbReference type="EMBL" id="ATI16311.1"/>
    </source>
</evidence>
<organism evidence="2 3">
    <name type="scientific">Caulobacter phage Lullwater</name>
    <dbReference type="NCBI Taxonomy" id="2024607"/>
    <lineage>
        <taxon>Viruses</taxon>
        <taxon>Duplodnaviria</taxon>
        <taxon>Heunggongvirae</taxon>
        <taxon>Uroviricota</taxon>
        <taxon>Caudoviricetes</taxon>
        <taxon>Autographivirales</taxon>
        <taxon>Autonotataviridae</taxon>
        <taxon>Lullwatervirus</taxon>
        <taxon>Lullwatervirus lullwater</taxon>
    </lineage>
</organism>
<gene>
    <name evidence="2" type="ORF">Lull_004</name>
</gene>
<evidence type="ECO:0000256" key="1">
    <source>
        <dbReference type="SAM" id="Phobius"/>
    </source>
</evidence>